<evidence type="ECO:0000256" key="1">
    <source>
        <dbReference type="ARBA" id="ARBA00022490"/>
    </source>
</evidence>
<evidence type="ECO:0000256" key="4">
    <source>
        <dbReference type="ARBA" id="ARBA00023054"/>
    </source>
</evidence>
<dbReference type="InterPro" id="IPR036277">
    <property type="entry name" value="SMC_hinge_sf"/>
</dbReference>
<gene>
    <name evidence="6" type="primary">smc</name>
    <name evidence="8" type="ORF">SAMN05443638_10630</name>
</gene>
<feature type="coiled-coil region" evidence="6">
    <location>
        <begin position="683"/>
        <end position="927"/>
    </location>
</feature>
<keyword evidence="1 6" id="KW-0963">Cytoplasm</keyword>
<feature type="binding site" evidence="6">
    <location>
        <begin position="32"/>
        <end position="39"/>
    </location>
    <ligand>
        <name>ATP</name>
        <dbReference type="ChEBI" id="CHEBI:30616"/>
    </ligand>
</feature>
<organism evidence="8 9">
    <name type="scientific">Clostridium fallax</name>
    <dbReference type="NCBI Taxonomy" id="1533"/>
    <lineage>
        <taxon>Bacteria</taxon>
        <taxon>Bacillati</taxon>
        <taxon>Bacillota</taxon>
        <taxon>Clostridia</taxon>
        <taxon>Eubacteriales</taxon>
        <taxon>Clostridiaceae</taxon>
        <taxon>Clostridium</taxon>
    </lineage>
</organism>
<reference evidence="8 9" key="1">
    <citation type="submission" date="2016-11" db="EMBL/GenBank/DDBJ databases">
        <authorList>
            <person name="Jaros S."/>
            <person name="Januszkiewicz K."/>
            <person name="Wedrychowicz H."/>
        </authorList>
    </citation>
    <scope>NUCLEOTIDE SEQUENCE [LARGE SCALE GENOMIC DNA]</scope>
    <source>
        <strain evidence="8 9">DSM 2631</strain>
    </source>
</reference>
<evidence type="ECO:0000256" key="5">
    <source>
        <dbReference type="ARBA" id="ARBA00023125"/>
    </source>
</evidence>
<dbReference type="InterPro" id="IPR011890">
    <property type="entry name" value="SMC_prok"/>
</dbReference>
<dbReference type="GO" id="GO:0016887">
    <property type="term" value="F:ATP hydrolysis activity"/>
    <property type="evidence" value="ECO:0007669"/>
    <property type="project" value="InterPro"/>
</dbReference>
<dbReference type="SUPFAM" id="SSF52540">
    <property type="entry name" value="P-loop containing nucleoside triphosphate hydrolases"/>
    <property type="match status" value="2"/>
</dbReference>
<dbReference type="Pfam" id="PF06470">
    <property type="entry name" value="SMC_hinge"/>
    <property type="match status" value="1"/>
</dbReference>
<keyword evidence="4 6" id="KW-0175">Coiled coil</keyword>
<name>A0A1M4UWD9_9CLOT</name>
<keyword evidence="2 6" id="KW-0547">Nucleotide-binding</keyword>
<dbReference type="STRING" id="1533.SAMN05443638_10630"/>
<dbReference type="InterPro" id="IPR010935">
    <property type="entry name" value="SMC_hinge"/>
</dbReference>
<dbReference type="HAMAP" id="MF_01894">
    <property type="entry name" value="Smc_prok"/>
    <property type="match status" value="1"/>
</dbReference>
<dbReference type="GO" id="GO:0030261">
    <property type="term" value="P:chromosome condensation"/>
    <property type="evidence" value="ECO:0007669"/>
    <property type="project" value="InterPro"/>
</dbReference>
<dbReference type="Gene3D" id="3.30.70.1620">
    <property type="match status" value="1"/>
</dbReference>
<dbReference type="OrthoDB" id="9808768at2"/>
<comment type="subunit">
    <text evidence="6">Homodimer.</text>
</comment>
<evidence type="ECO:0000259" key="7">
    <source>
        <dbReference type="SMART" id="SM00968"/>
    </source>
</evidence>
<feature type="coiled-coil region" evidence="6">
    <location>
        <begin position="1012"/>
        <end position="1039"/>
    </location>
</feature>
<comment type="subcellular location">
    <subcellularLocation>
        <location evidence="6">Cytoplasm</location>
    </subcellularLocation>
</comment>
<comment type="domain">
    <text evidence="6">Contains large globular domains required for ATP hydrolysis at each terminus and a third globular domain forming a flexible hinge near the middle of the molecule. These domains are separated by coiled-coil structures.</text>
</comment>
<dbReference type="GO" id="GO:0005524">
    <property type="term" value="F:ATP binding"/>
    <property type="evidence" value="ECO:0007669"/>
    <property type="project" value="UniProtKB-UniRule"/>
</dbReference>
<dbReference type="InterPro" id="IPR003395">
    <property type="entry name" value="RecF/RecN/SMC_N"/>
</dbReference>
<feature type="coiled-coil region" evidence="6">
    <location>
        <begin position="167"/>
        <end position="201"/>
    </location>
</feature>
<dbReference type="GO" id="GO:0007059">
    <property type="term" value="P:chromosome segregation"/>
    <property type="evidence" value="ECO:0007669"/>
    <property type="project" value="UniProtKB-UniRule"/>
</dbReference>
<dbReference type="GO" id="GO:0006260">
    <property type="term" value="P:DNA replication"/>
    <property type="evidence" value="ECO:0007669"/>
    <property type="project" value="UniProtKB-UniRule"/>
</dbReference>
<dbReference type="Proteomes" id="UP000184035">
    <property type="component" value="Unassembled WGS sequence"/>
</dbReference>
<dbReference type="Pfam" id="PF02463">
    <property type="entry name" value="SMC_N"/>
    <property type="match status" value="2"/>
</dbReference>
<dbReference type="EMBL" id="FQVM01000006">
    <property type="protein sequence ID" value="SHE60920.1"/>
    <property type="molecule type" value="Genomic_DNA"/>
</dbReference>
<dbReference type="CDD" id="cd03278">
    <property type="entry name" value="ABC_SMC_barmotin"/>
    <property type="match status" value="2"/>
</dbReference>
<keyword evidence="5 6" id="KW-0238">DNA-binding</keyword>
<evidence type="ECO:0000313" key="8">
    <source>
        <dbReference type="EMBL" id="SHE60920.1"/>
    </source>
</evidence>
<dbReference type="NCBIfam" id="TIGR02168">
    <property type="entry name" value="SMC_prok_B"/>
    <property type="match status" value="1"/>
</dbReference>
<evidence type="ECO:0000256" key="3">
    <source>
        <dbReference type="ARBA" id="ARBA00022840"/>
    </source>
</evidence>
<protein>
    <recommendedName>
        <fullName evidence="6">Chromosome partition protein Smc</fullName>
    </recommendedName>
</protein>
<dbReference type="GO" id="GO:0005694">
    <property type="term" value="C:chromosome"/>
    <property type="evidence" value="ECO:0007669"/>
    <property type="project" value="InterPro"/>
</dbReference>
<dbReference type="GO" id="GO:0005737">
    <property type="term" value="C:cytoplasm"/>
    <property type="evidence" value="ECO:0007669"/>
    <property type="project" value="UniProtKB-SubCell"/>
</dbReference>
<evidence type="ECO:0000256" key="6">
    <source>
        <dbReference type="HAMAP-Rule" id="MF_01894"/>
    </source>
</evidence>
<feature type="coiled-coil region" evidence="6">
    <location>
        <begin position="234"/>
        <end position="324"/>
    </location>
</feature>
<dbReference type="PANTHER" id="PTHR43977">
    <property type="entry name" value="STRUCTURAL MAINTENANCE OF CHROMOSOMES PROTEIN 3"/>
    <property type="match status" value="1"/>
</dbReference>
<dbReference type="Gene3D" id="3.40.50.300">
    <property type="entry name" value="P-loop containing nucleotide triphosphate hydrolases"/>
    <property type="match status" value="2"/>
</dbReference>
<dbReference type="SMART" id="SM00968">
    <property type="entry name" value="SMC_hinge"/>
    <property type="match status" value="1"/>
</dbReference>
<feature type="coiled-coil region" evidence="6">
    <location>
        <begin position="353"/>
        <end position="499"/>
    </location>
</feature>
<evidence type="ECO:0000313" key="9">
    <source>
        <dbReference type="Proteomes" id="UP000184035"/>
    </source>
</evidence>
<dbReference type="SUPFAM" id="SSF75553">
    <property type="entry name" value="Smc hinge domain"/>
    <property type="match status" value="1"/>
</dbReference>
<feature type="domain" description="SMC hinge" evidence="7">
    <location>
        <begin position="524"/>
        <end position="641"/>
    </location>
</feature>
<dbReference type="FunFam" id="3.40.50.300:FF:000984">
    <property type="entry name" value="Chromosome partition protein Smc"/>
    <property type="match status" value="1"/>
</dbReference>
<accession>A0A1M4UWD9</accession>
<dbReference type="InterPro" id="IPR024704">
    <property type="entry name" value="SMC"/>
</dbReference>
<evidence type="ECO:0000256" key="2">
    <source>
        <dbReference type="ARBA" id="ARBA00022741"/>
    </source>
</evidence>
<dbReference type="GO" id="GO:0003677">
    <property type="term" value="F:DNA binding"/>
    <property type="evidence" value="ECO:0007669"/>
    <property type="project" value="UniProtKB-UniRule"/>
</dbReference>
<dbReference type="InterPro" id="IPR027417">
    <property type="entry name" value="P-loop_NTPase"/>
</dbReference>
<keyword evidence="9" id="KW-1185">Reference proteome</keyword>
<dbReference type="Gene3D" id="1.20.1060.20">
    <property type="match status" value="1"/>
</dbReference>
<comment type="function">
    <text evidence="6">Required for chromosome condensation and partitioning.</text>
</comment>
<dbReference type="RefSeq" id="WP_072893886.1">
    <property type="nucleotide sequence ID" value="NZ_FQVM01000006.1"/>
</dbReference>
<proteinExistence type="inferred from homology"/>
<dbReference type="AlphaFoldDB" id="A0A1M4UWD9"/>
<sequence length="1183" mass="136349">MFLKSLEIRGFKSFADKTELGFKKGVTAVVGPNGSGKSNIADAVRWVLGEQSVKTLRGGKMEDVIFSGTQYRKSLGLAEVSLTLDNGDGELSTEYSDVTVTRRIFRSGESEYLINNTQCRLKDINALFMDTGIGKEGYSLIGQGKIDAILSGKPEERRGLLEEAAGIVKYKTRKQEAEKKLSNTEQNLIRINDIISTYEERLEPLRIENEKAKLFLELSNKLKDREVSILVHKIKKSEEKINSQEKIIDDIKKENDKLKEDLNSNKSLLEEKENRLESLEKNFNEEKMTYYKNKEDSGELISEIEILKERIKNIKETINNNEKLFLEYKEKFNTLKVSKDKLEDDLLERSKIQKDLNLEIEQYEKSIRDENNYIEEKKKLLVSIIEEKSKSEKSFVEINKDLLIINNEIENAEINLSSLKDNYKNHENSMTINISTKDMVSKKIESDRENIYDLKEKIKNKNKEIYKTNEDIAFLEKEHKILSNNYNKLEANKNILTRLEKQYEGYTKSVKYLMEHLEKGFIKVSSCSVLGDIIKVPKDYETAIEIALGGAISNVITENEEDAKKLISYLKEKKLGRATFLPLTIIKGKRLSLEDKLKKASGYIGLASDLIEYDIRFKNIIENILGRTVVCADMDTALKVAKIINFSYKIVTITGEIVNPGGALTGGSIYQKNTSIISRKREIEDITINIEKAKLELEVKEKEILKNKNILRTYQEEIITYNDNIHKINVNIATLENEIRNIEKDILRIRNLIKASENEIKFNDEKIEKLSLKYDEKKKTIEDIKDKNIKRDETIKILELKIENKENKIKSKKELITEKKILKAQVDEIVINKISEIKRIEKEIEELEEKIKFIENNKKQCDESIKNFTKSIENKKIRISEIKEEIISLEEKFKVTEVEKLKIKEDIKKLNSSIEGLFIENRKVEDEIHKNQVIKIKQEGERENYIGRLNEEYSLTYAEASNIAYEIENEDMVSKEVAIFKGKISKLGNVNVSAINEYKETLEKYEFMSTQRDDLTNSKEELLTVIDEMTSKMRELFRENFKILNSYFGETFKELFKGGSAELILAEGDELTANIDINVQPPGKKLQNINLMSGGEKVLSAIALLFSILKMKPTPFCILDEIEAALDDANVHRYAGFLNKFSERIQFIVITHRKGTMEASDVMYGVTMEEKGVSKVVSVNFAK</sequence>
<dbReference type="GO" id="GO:0007062">
    <property type="term" value="P:sister chromatid cohesion"/>
    <property type="evidence" value="ECO:0007669"/>
    <property type="project" value="InterPro"/>
</dbReference>
<keyword evidence="3 6" id="KW-0067">ATP-binding</keyword>
<comment type="similarity">
    <text evidence="6">Belongs to the SMC family.</text>
</comment>
<dbReference type="PIRSF" id="PIRSF005719">
    <property type="entry name" value="SMC"/>
    <property type="match status" value="1"/>
</dbReference>